<dbReference type="RefSeq" id="WP_338620365.1">
    <property type="nucleotide sequence ID" value="NZ_AP026968.1"/>
</dbReference>
<dbReference type="EMBL" id="AP026968">
    <property type="protein sequence ID" value="BDT64684.1"/>
    <property type="molecule type" value="Genomic_DNA"/>
</dbReference>
<gene>
    <name evidence="1" type="ORF">SP4011_11010</name>
</gene>
<evidence type="ECO:0008006" key="3">
    <source>
        <dbReference type="Google" id="ProtNLM"/>
    </source>
</evidence>
<name>A0ABM8CGT9_9STRE</name>
<sequence>MNEKQITELIERMRELGHIYSYQGAKNLIREYEKLNKPEKVKVPQCVADVLEGAREHSPELEDALQYTWGNGTKEFTEWYQKKSNRDLFARAWLDGYEVEEEKRYEVILRNGQSLKTVYRQGGDHLDFEMVYGDLESFTRKRLEEAGFGWVFDCPGIEIEEVE</sequence>
<evidence type="ECO:0000313" key="2">
    <source>
        <dbReference type="Proteomes" id="UP001378546"/>
    </source>
</evidence>
<proteinExistence type="predicted"/>
<dbReference type="Pfam" id="PF07852">
    <property type="entry name" value="DUF1642"/>
    <property type="match status" value="1"/>
</dbReference>
<keyword evidence="2" id="KW-1185">Reference proteome</keyword>
<reference evidence="1 2" key="1">
    <citation type="submission" date="2022-11" db="EMBL/GenBank/DDBJ databases">
        <title>Complete genome sequence of alpha-hemolytic streptococci isolated from Japan.</title>
        <authorList>
            <person name="Morita M."/>
            <person name="Chang B."/>
            <person name="Akeda Y."/>
        </authorList>
    </citation>
    <scope>NUCLEOTIDE SEQUENCE [LARGE SCALE GENOMIC DNA]</scope>
    <source>
        <strain evidence="1 2">SP4011</strain>
    </source>
</reference>
<evidence type="ECO:0000313" key="1">
    <source>
        <dbReference type="EMBL" id="BDT64684.1"/>
    </source>
</evidence>
<accession>A0ABM8CGT9</accession>
<organism evidence="1 2">
    <name type="scientific">Streptococcus parapneumoniae</name>
    <dbReference type="NCBI Taxonomy" id="2993430"/>
    <lineage>
        <taxon>Bacteria</taxon>
        <taxon>Bacillati</taxon>
        <taxon>Bacillota</taxon>
        <taxon>Bacilli</taxon>
        <taxon>Lactobacillales</taxon>
        <taxon>Streptococcaceae</taxon>
        <taxon>Streptococcus</taxon>
        <taxon>Streptococcus thalassemiae group</taxon>
    </lineage>
</organism>
<dbReference type="Proteomes" id="UP001378546">
    <property type="component" value="Chromosome"/>
</dbReference>
<protein>
    <recommendedName>
        <fullName evidence="3">Phage protein</fullName>
    </recommendedName>
</protein>
<dbReference type="InterPro" id="IPR012865">
    <property type="entry name" value="DUF1642"/>
</dbReference>